<dbReference type="PRINTS" id="PR00503">
    <property type="entry name" value="BROMODOMAIN"/>
</dbReference>
<dbReference type="CDD" id="cd05509">
    <property type="entry name" value="Bromo_gcn5_like"/>
    <property type="match status" value="1"/>
</dbReference>
<evidence type="ECO:0000256" key="5">
    <source>
        <dbReference type="PROSITE-ProRule" id="PRU00035"/>
    </source>
</evidence>
<dbReference type="Gene3D" id="3.30.40.10">
    <property type="entry name" value="Zinc/RING finger domain, C3HC4 (zinc finger)"/>
    <property type="match status" value="2"/>
</dbReference>
<dbReference type="SMART" id="SM00249">
    <property type="entry name" value="PHD"/>
    <property type="match status" value="2"/>
</dbReference>
<feature type="region of interest" description="Disordered" evidence="7">
    <location>
        <begin position="723"/>
        <end position="794"/>
    </location>
</feature>
<dbReference type="InterPro" id="IPR001487">
    <property type="entry name" value="Bromodomain"/>
</dbReference>
<dbReference type="SUPFAM" id="SSF57903">
    <property type="entry name" value="FYVE/PHD zinc finger"/>
    <property type="match status" value="2"/>
</dbReference>
<dbReference type="InterPro" id="IPR018359">
    <property type="entry name" value="Bromodomain_CS"/>
</dbReference>
<dbReference type="InterPro" id="IPR019787">
    <property type="entry name" value="Znf_PHD-finger"/>
</dbReference>
<evidence type="ECO:0000256" key="7">
    <source>
        <dbReference type="SAM" id="MobiDB-lite"/>
    </source>
</evidence>
<dbReference type="AlphaFoldDB" id="A0A915Q623"/>
<feature type="region of interest" description="Disordered" evidence="7">
    <location>
        <begin position="329"/>
        <end position="349"/>
    </location>
</feature>
<dbReference type="PROSITE" id="PS00633">
    <property type="entry name" value="BROMODOMAIN_1"/>
    <property type="match status" value="1"/>
</dbReference>
<feature type="compositionally biased region" description="Low complexity" evidence="7">
    <location>
        <begin position="775"/>
        <end position="791"/>
    </location>
</feature>
<dbReference type="Pfam" id="PF00628">
    <property type="entry name" value="PHD"/>
    <property type="match status" value="2"/>
</dbReference>
<keyword evidence="10" id="KW-1185">Reference proteome</keyword>
<evidence type="ECO:0000259" key="9">
    <source>
        <dbReference type="PROSITE" id="PS50016"/>
    </source>
</evidence>
<feature type="compositionally biased region" description="Basic and acidic residues" evidence="7">
    <location>
        <begin position="1"/>
        <end position="19"/>
    </location>
</feature>
<dbReference type="PROSITE" id="PS50014">
    <property type="entry name" value="BROMODOMAIN_2"/>
    <property type="match status" value="1"/>
</dbReference>
<sequence>MSTERRRPQPKRMPDYDYDVKDDEDEDEDDEYIDVETLPNIAETKSLSNLEPRPKVSRLSEPRSERQLIGSPYKAQWQNPNVHRQYEQVARRPGELLGGGKYTMFQKPDGTLCRVMVYQNRPVQGVRVTTPASVRPPPLVTSQSRVGNYQRESVRVPVTRRVVSVPGSSHSPLGAPMGKRLLLIRRSDGTTQYLRPVTSGTGTPGAYRAVRTTQTGGATISDIRGPPTGIDSLFFPSYAGSSLVRPAGATRTVFTGNQSMGRVVRLPARTITLVNQPSAAGTQPLSTVRIGRMQSNTKRRTDSDEAVNDQLTGPVPTHVDEDYRLLAERGVRSSGRPPGLAPNSGNGRIVSSTRPAVTVQPRQGLAAVVHSSFEQQTSSGQIFGDHDPMLMELHVEFIFSSQHSSRSLEQIFLRTLGLHWKRRVEASSGCSATGGKYANMVRNAETRTAGIVGRMRHGAEMSRAGHRGRGAPSLYGRTQMSHLNELADIASAVGHNYASSHGHVKCIGTIDIRSNLYIRPFEQTDQRAIKEILDNLITEVCIMDAENGWHRRHIQRAFEKRQEERKRREMEQRAQKIERLSARQLEVELGERIERFKREVNKRRIKLEERAEAEAGMIAPWRRPRMRPEKKTREFYAGSTAQLQSIAGMPVEPSTISLGGIIHADETVSNKVDEQLSARLPSEHDIEKCSKTTGLIPDLSTQQPSPPSPVKSDLFTESRLQVENPFQQHNEKSRKKKNWEEGLVKTEIMPTSQISGGSEIKLNGKSRKDQRRATRGTTPSSSRPGTASSGSIPDIDTTKRHCKCNQPYDPKKFYVGCDLCYQWFHGKCVGISERKSKKMTSWELYCVCQTPYDDSRFYVGCDGCEGWFHPQCVGITQEEAEKAAEYLCPQCVRNRQAGCRSSTSSSPLIMLTRPDLELLWQAFDSLKDHRTSWPFREAVDRKEHPDYYSIIKKPMDLSIVEQKLQNHKYRHLKEFTADITQIFENARMFNARDSAIYQCADILEKQFRERVAEIKSAIERRTTK</sequence>
<dbReference type="SUPFAM" id="SSF47370">
    <property type="entry name" value="Bromodomain"/>
    <property type="match status" value="1"/>
</dbReference>
<keyword evidence="3" id="KW-0862">Zinc</keyword>
<feature type="region of interest" description="Disordered" evidence="7">
    <location>
        <begin position="1"/>
        <end position="67"/>
    </location>
</feature>
<dbReference type="CDD" id="cd15560">
    <property type="entry name" value="PHD2_3_BPTF"/>
    <property type="match status" value="1"/>
</dbReference>
<feature type="domain" description="PHD-type" evidence="9">
    <location>
        <begin position="843"/>
        <end position="894"/>
    </location>
</feature>
<evidence type="ECO:0000256" key="3">
    <source>
        <dbReference type="ARBA" id="ARBA00022833"/>
    </source>
</evidence>
<feature type="compositionally biased region" description="Basic residues" evidence="7">
    <location>
        <begin position="764"/>
        <end position="774"/>
    </location>
</feature>
<dbReference type="GO" id="GO:0016589">
    <property type="term" value="C:NURF complex"/>
    <property type="evidence" value="ECO:0007669"/>
    <property type="project" value="InterPro"/>
</dbReference>
<organism evidence="10 11">
    <name type="scientific">Setaria digitata</name>
    <dbReference type="NCBI Taxonomy" id="48799"/>
    <lineage>
        <taxon>Eukaryota</taxon>
        <taxon>Metazoa</taxon>
        <taxon>Ecdysozoa</taxon>
        <taxon>Nematoda</taxon>
        <taxon>Chromadorea</taxon>
        <taxon>Rhabditida</taxon>
        <taxon>Spirurina</taxon>
        <taxon>Spiruromorpha</taxon>
        <taxon>Filarioidea</taxon>
        <taxon>Setariidae</taxon>
        <taxon>Setaria</taxon>
    </lineage>
</organism>
<dbReference type="GO" id="GO:0000978">
    <property type="term" value="F:RNA polymerase II cis-regulatory region sequence-specific DNA binding"/>
    <property type="evidence" value="ECO:0007669"/>
    <property type="project" value="TreeGrafter"/>
</dbReference>
<keyword evidence="4 5" id="KW-0103">Bromodomain</keyword>
<dbReference type="InterPro" id="IPR011011">
    <property type="entry name" value="Znf_FYVE_PHD"/>
</dbReference>
<evidence type="ECO:0000256" key="1">
    <source>
        <dbReference type="ARBA" id="ARBA00022723"/>
    </source>
</evidence>
<dbReference type="PANTHER" id="PTHR45975:SF2">
    <property type="entry name" value="NUCLEOSOME-REMODELING FACTOR SUBUNIT BPTF"/>
    <property type="match status" value="1"/>
</dbReference>
<evidence type="ECO:0000256" key="6">
    <source>
        <dbReference type="PROSITE-ProRule" id="PRU00146"/>
    </source>
</evidence>
<keyword evidence="1" id="KW-0479">Metal-binding</keyword>
<dbReference type="PANTHER" id="PTHR45975">
    <property type="entry name" value="NUCLEOSOME-REMODELING FACTOR SUBUNIT BPTF"/>
    <property type="match status" value="1"/>
</dbReference>
<evidence type="ECO:0000256" key="2">
    <source>
        <dbReference type="ARBA" id="ARBA00022771"/>
    </source>
</evidence>
<dbReference type="Proteomes" id="UP000887581">
    <property type="component" value="Unplaced"/>
</dbReference>
<dbReference type="Pfam" id="PF00439">
    <property type="entry name" value="Bromodomain"/>
    <property type="match status" value="1"/>
</dbReference>
<evidence type="ECO:0000259" key="8">
    <source>
        <dbReference type="PROSITE" id="PS50014"/>
    </source>
</evidence>
<dbReference type="WBParaSite" id="sdigi.contig872.g9928.t1">
    <property type="protein sequence ID" value="sdigi.contig872.g9928.t1"/>
    <property type="gene ID" value="sdigi.contig872.g9928"/>
</dbReference>
<dbReference type="GO" id="GO:0006357">
    <property type="term" value="P:regulation of transcription by RNA polymerase II"/>
    <property type="evidence" value="ECO:0007669"/>
    <property type="project" value="InterPro"/>
</dbReference>
<keyword evidence="2 6" id="KW-0863">Zinc-finger</keyword>
<evidence type="ECO:0000313" key="10">
    <source>
        <dbReference type="Proteomes" id="UP000887581"/>
    </source>
</evidence>
<dbReference type="InterPro" id="IPR038028">
    <property type="entry name" value="BPTF"/>
</dbReference>
<dbReference type="SMART" id="SM00297">
    <property type="entry name" value="BROMO"/>
    <property type="match status" value="1"/>
</dbReference>
<protein>
    <submittedName>
        <fullName evidence="11">Uncharacterized protein</fullName>
    </submittedName>
</protein>
<reference evidence="11" key="1">
    <citation type="submission" date="2022-11" db="UniProtKB">
        <authorList>
            <consortium name="WormBaseParasite"/>
        </authorList>
    </citation>
    <scope>IDENTIFICATION</scope>
</reference>
<feature type="region of interest" description="Disordered" evidence="7">
    <location>
        <begin position="292"/>
        <end position="317"/>
    </location>
</feature>
<feature type="compositionally biased region" description="Basic and acidic residues" evidence="7">
    <location>
        <begin position="52"/>
        <end position="66"/>
    </location>
</feature>
<dbReference type="GO" id="GO:0008270">
    <property type="term" value="F:zinc ion binding"/>
    <property type="evidence" value="ECO:0007669"/>
    <property type="project" value="UniProtKB-KW"/>
</dbReference>
<proteinExistence type="predicted"/>
<evidence type="ECO:0000313" key="11">
    <source>
        <dbReference type="WBParaSite" id="sdigi.contig872.g9928.t1"/>
    </source>
</evidence>
<dbReference type="InterPro" id="IPR036427">
    <property type="entry name" value="Bromodomain-like_sf"/>
</dbReference>
<dbReference type="InterPro" id="IPR001965">
    <property type="entry name" value="Znf_PHD"/>
</dbReference>
<feature type="compositionally biased region" description="Acidic residues" evidence="7">
    <location>
        <begin position="20"/>
        <end position="34"/>
    </location>
</feature>
<dbReference type="Gene3D" id="1.20.920.10">
    <property type="entry name" value="Bromodomain-like"/>
    <property type="match status" value="1"/>
</dbReference>
<dbReference type="InterPro" id="IPR013083">
    <property type="entry name" value="Znf_RING/FYVE/PHD"/>
</dbReference>
<accession>A0A915Q623</accession>
<dbReference type="PROSITE" id="PS50016">
    <property type="entry name" value="ZF_PHD_2"/>
    <property type="match status" value="1"/>
</dbReference>
<evidence type="ECO:0000256" key="4">
    <source>
        <dbReference type="ARBA" id="ARBA00023117"/>
    </source>
</evidence>
<name>A0A915Q623_9BILA</name>
<feature type="domain" description="Bromo" evidence="8">
    <location>
        <begin position="927"/>
        <end position="997"/>
    </location>
</feature>